<sequence length="196" mass="20801">MTGRDLAGGVPVLRRLGGAEVPAVRDRLVETYTAVFCAPPWDDSPARAVRFAELLDGWARQPGFVAVLADDAGRETDAAGRGTGADGAPVTGFALGLPTPAPFPADRAYGQVRRLLGPAVETLSDWLEVAELAVHPVARRAGLGRRLLAELTADRPAWLLTVPTVAGTTDFYDAAGWIRHGTGYGITIYTNRPLSR</sequence>
<proteinExistence type="predicted"/>
<name>A0ABQ4E1U9_9ACTN</name>
<organism evidence="1 2">
    <name type="scientific">Plantactinospora endophytica</name>
    <dbReference type="NCBI Taxonomy" id="673535"/>
    <lineage>
        <taxon>Bacteria</taxon>
        <taxon>Bacillati</taxon>
        <taxon>Actinomycetota</taxon>
        <taxon>Actinomycetes</taxon>
        <taxon>Micromonosporales</taxon>
        <taxon>Micromonosporaceae</taxon>
        <taxon>Plantactinospora</taxon>
    </lineage>
</organism>
<evidence type="ECO:0000313" key="1">
    <source>
        <dbReference type="EMBL" id="GIG88694.1"/>
    </source>
</evidence>
<evidence type="ECO:0000313" key="2">
    <source>
        <dbReference type="Proteomes" id="UP000646749"/>
    </source>
</evidence>
<dbReference type="SUPFAM" id="SSF55729">
    <property type="entry name" value="Acyl-CoA N-acyltransferases (Nat)"/>
    <property type="match status" value="1"/>
</dbReference>
<protein>
    <submittedName>
        <fullName evidence="1">N-acetyltransferase</fullName>
    </submittedName>
</protein>
<reference evidence="1 2" key="1">
    <citation type="submission" date="2021-01" db="EMBL/GenBank/DDBJ databases">
        <title>Whole genome shotgun sequence of Plantactinospora endophytica NBRC 110450.</title>
        <authorList>
            <person name="Komaki H."/>
            <person name="Tamura T."/>
        </authorList>
    </citation>
    <scope>NUCLEOTIDE SEQUENCE [LARGE SCALE GENOMIC DNA]</scope>
    <source>
        <strain evidence="1 2">NBRC 110450</strain>
    </source>
</reference>
<comment type="caution">
    <text evidence="1">The sequence shown here is derived from an EMBL/GenBank/DDBJ whole genome shotgun (WGS) entry which is preliminary data.</text>
</comment>
<keyword evidence="2" id="KW-1185">Reference proteome</keyword>
<dbReference type="EMBL" id="BONW01000016">
    <property type="protein sequence ID" value="GIG88694.1"/>
    <property type="molecule type" value="Genomic_DNA"/>
</dbReference>
<dbReference type="InterPro" id="IPR016181">
    <property type="entry name" value="Acyl_CoA_acyltransferase"/>
</dbReference>
<dbReference type="Proteomes" id="UP000646749">
    <property type="component" value="Unassembled WGS sequence"/>
</dbReference>
<gene>
    <name evidence="1" type="ORF">Pen02_36300</name>
</gene>
<dbReference type="Gene3D" id="3.40.630.30">
    <property type="match status" value="1"/>
</dbReference>
<dbReference type="CDD" id="cd04301">
    <property type="entry name" value="NAT_SF"/>
    <property type="match status" value="1"/>
</dbReference>
<accession>A0ABQ4E1U9</accession>
<dbReference type="RefSeq" id="WP_203867188.1">
    <property type="nucleotide sequence ID" value="NZ_BONW01000016.1"/>
</dbReference>